<dbReference type="Gene3D" id="3.40.50.12660">
    <property type="match status" value="2"/>
</dbReference>
<dbReference type="OrthoDB" id="3223806at2759"/>
<keyword evidence="4" id="KW-1185">Reference proteome</keyword>
<comment type="similarity">
    <text evidence="1">Belongs to the peptidase C14B family.</text>
</comment>
<organism evidence="3 4">
    <name type="scientific">Serendipita indica (strain DSM 11827)</name>
    <name type="common">Root endophyte fungus</name>
    <name type="synonym">Piriformospora indica</name>
    <dbReference type="NCBI Taxonomy" id="1109443"/>
    <lineage>
        <taxon>Eukaryota</taxon>
        <taxon>Fungi</taxon>
        <taxon>Dikarya</taxon>
        <taxon>Basidiomycota</taxon>
        <taxon>Agaricomycotina</taxon>
        <taxon>Agaricomycetes</taxon>
        <taxon>Sebacinales</taxon>
        <taxon>Serendipitaceae</taxon>
        <taxon>Serendipita</taxon>
    </lineage>
</organism>
<dbReference type="InParanoid" id="G4TFV6"/>
<dbReference type="Pfam" id="PF00656">
    <property type="entry name" value="Peptidase_C14"/>
    <property type="match status" value="1"/>
</dbReference>
<dbReference type="InterPro" id="IPR050452">
    <property type="entry name" value="Metacaspase"/>
</dbReference>
<comment type="caution">
    <text evidence="3">The sequence shown here is derived from an EMBL/GenBank/DDBJ whole genome shotgun (WGS) entry which is preliminary data.</text>
</comment>
<dbReference type="GO" id="GO:0005737">
    <property type="term" value="C:cytoplasm"/>
    <property type="evidence" value="ECO:0007669"/>
    <property type="project" value="TreeGrafter"/>
</dbReference>
<dbReference type="GO" id="GO:0006508">
    <property type="term" value="P:proteolysis"/>
    <property type="evidence" value="ECO:0007669"/>
    <property type="project" value="InterPro"/>
</dbReference>
<dbReference type="EMBL" id="CAFZ01000075">
    <property type="protein sequence ID" value="CCA70201.1"/>
    <property type="molecule type" value="Genomic_DNA"/>
</dbReference>
<dbReference type="HOGENOM" id="CLU_591987_0_0_1"/>
<dbReference type="PANTHER" id="PTHR48104:SF30">
    <property type="entry name" value="METACASPASE-1"/>
    <property type="match status" value="1"/>
</dbReference>
<proteinExistence type="inferred from homology"/>
<reference evidence="3 4" key="1">
    <citation type="journal article" date="2011" name="PLoS Pathog.">
        <title>Endophytic Life Strategies Decoded by Genome and Transcriptome Analyses of the Mutualistic Root Symbiont Piriformospora indica.</title>
        <authorList>
            <person name="Zuccaro A."/>
            <person name="Lahrmann U."/>
            <person name="Guldener U."/>
            <person name="Langen G."/>
            <person name="Pfiffi S."/>
            <person name="Biedenkopf D."/>
            <person name="Wong P."/>
            <person name="Samans B."/>
            <person name="Grimm C."/>
            <person name="Basiewicz M."/>
            <person name="Murat C."/>
            <person name="Martin F."/>
            <person name="Kogel K.H."/>
        </authorList>
    </citation>
    <scope>NUCLEOTIDE SEQUENCE [LARGE SCALE GENOMIC DNA]</scope>
    <source>
        <strain evidence="3 4">DSM 11827</strain>
    </source>
</reference>
<evidence type="ECO:0000256" key="1">
    <source>
        <dbReference type="ARBA" id="ARBA00009005"/>
    </source>
</evidence>
<dbReference type="AlphaFoldDB" id="G4TFV6"/>
<dbReference type="GO" id="GO:0004197">
    <property type="term" value="F:cysteine-type endopeptidase activity"/>
    <property type="evidence" value="ECO:0007669"/>
    <property type="project" value="InterPro"/>
</dbReference>
<dbReference type="InterPro" id="IPR011600">
    <property type="entry name" value="Pept_C14_caspase"/>
</dbReference>
<accession>G4TFV6</accession>
<name>G4TFV6_SERID</name>
<sequence length="550" mass="61739">MGSPSQDDLKILTSTPNSQAIYWTDYFPEGVCSSLDESGGSLKSGLDEGIDNTLLTDAVFVPCLASSLACNGALHVLDDTRACLSMSRMLSGLNEQRTKALLIGICYRRRNVPTSAETASSISGHTILAESYETSALTSTSYANTIYVGERLSWVALDGPWRDIESIESYLRKNCPYREVRKLSDEMEPGQVSRENIITQLKWLVEGAQEGDRLLLHYSGHGYQRPTRSSTEDDFFDETIVPEDCPYPDALDGKVKEECPVDCQCPPGATYCWKRSYNGMIRDNELRDLLVKSLPKGVKLLAMFDCCHSGTMVDLQYQYKHRPNRKKNRLPSKPSSSPTLSLLAAVALEAGVGSPTGSGDLSPGSPPHFFSDRPLCTTPIDDSPPKLGLHRRLSQAMHERHSEYQKADAGGRVMVISACCDDQEIFELKNQHENYPTYYTTSGLLTFSLLQVLNRTPQPRRHQLIKEMTEIFKVKHRERIEQLKREQIAYNNHYAEYQRALASNQSYPTDVLTAEYQKYMDYEKALKSSKLSVPILSSNYDIKLNGTFKL</sequence>
<dbReference type="Proteomes" id="UP000007148">
    <property type="component" value="Unassembled WGS sequence"/>
</dbReference>
<dbReference type="PANTHER" id="PTHR48104">
    <property type="entry name" value="METACASPASE-4"/>
    <property type="match status" value="1"/>
</dbReference>
<evidence type="ECO:0000259" key="2">
    <source>
        <dbReference type="Pfam" id="PF00656"/>
    </source>
</evidence>
<gene>
    <name evidence="3" type="ORF">PIIN_04140</name>
</gene>
<feature type="domain" description="Peptidase C14 caspase" evidence="2">
    <location>
        <begin position="156"/>
        <end position="475"/>
    </location>
</feature>
<evidence type="ECO:0000313" key="3">
    <source>
        <dbReference type="EMBL" id="CCA70201.1"/>
    </source>
</evidence>
<protein>
    <recommendedName>
        <fullName evidence="2">Peptidase C14 caspase domain-containing protein</fullName>
    </recommendedName>
</protein>
<evidence type="ECO:0000313" key="4">
    <source>
        <dbReference type="Proteomes" id="UP000007148"/>
    </source>
</evidence>
<dbReference type="eggNOG" id="KOG1546">
    <property type="taxonomic scope" value="Eukaryota"/>
</dbReference>